<accession>A0AAN7B4H5</accession>
<dbReference type="AlphaFoldDB" id="A0AAN7B4H5"/>
<protein>
    <submittedName>
        <fullName evidence="2">Uncharacterized protein</fullName>
    </submittedName>
</protein>
<comment type="caution">
    <text evidence="2">The sequence shown here is derived from an EMBL/GenBank/DDBJ whole genome shotgun (WGS) entry which is preliminary data.</text>
</comment>
<proteinExistence type="predicted"/>
<evidence type="ECO:0000313" key="2">
    <source>
        <dbReference type="EMBL" id="KAK4207865.1"/>
    </source>
</evidence>
<sequence length="186" mass="21486">MAPPTFYPGHTRVSGPGTPATNSFGDRARIWLSVGAGTHRDPEVCYAYEVKYCQWLTSDRRPFLEKELRKLARLSGMACVVVRDPPHNRMSRRTKTGELLTSRNPRSGRIEPETVSAEWHITILMCEDPEHCQVQGHVFTYMAPNPYGQPPPDKVIKIMDDPVRQRRDRRDLSMQFWLCRHVRAVR</sequence>
<keyword evidence="3" id="KW-1185">Reference proteome</keyword>
<feature type="region of interest" description="Disordered" evidence="1">
    <location>
        <begin position="1"/>
        <end position="21"/>
    </location>
</feature>
<name>A0AAN7B4H5_9PEZI</name>
<evidence type="ECO:0000313" key="3">
    <source>
        <dbReference type="Proteomes" id="UP001301769"/>
    </source>
</evidence>
<dbReference type="EMBL" id="MU858269">
    <property type="protein sequence ID" value="KAK4207865.1"/>
    <property type="molecule type" value="Genomic_DNA"/>
</dbReference>
<evidence type="ECO:0000256" key="1">
    <source>
        <dbReference type="SAM" id="MobiDB-lite"/>
    </source>
</evidence>
<gene>
    <name evidence="2" type="ORF">QBC37DRAFT_405792</name>
</gene>
<organism evidence="2 3">
    <name type="scientific">Rhypophila decipiens</name>
    <dbReference type="NCBI Taxonomy" id="261697"/>
    <lineage>
        <taxon>Eukaryota</taxon>
        <taxon>Fungi</taxon>
        <taxon>Dikarya</taxon>
        <taxon>Ascomycota</taxon>
        <taxon>Pezizomycotina</taxon>
        <taxon>Sordariomycetes</taxon>
        <taxon>Sordariomycetidae</taxon>
        <taxon>Sordariales</taxon>
        <taxon>Naviculisporaceae</taxon>
        <taxon>Rhypophila</taxon>
    </lineage>
</organism>
<reference evidence="2" key="2">
    <citation type="submission" date="2023-05" db="EMBL/GenBank/DDBJ databases">
        <authorList>
            <consortium name="Lawrence Berkeley National Laboratory"/>
            <person name="Steindorff A."/>
            <person name="Hensen N."/>
            <person name="Bonometti L."/>
            <person name="Westerberg I."/>
            <person name="Brannstrom I.O."/>
            <person name="Guillou S."/>
            <person name="Cros-Aarteil S."/>
            <person name="Calhoun S."/>
            <person name="Haridas S."/>
            <person name="Kuo A."/>
            <person name="Mondo S."/>
            <person name="Pangilinan J."/>
            <person name="Riley R."/>
            <person name="Labutti K."/>
            <person name="Andreopoulos B."/>
            <person name="Lipzen A."/>
            <person name="Chen C."/>
            <person name="Yanf M."/>
            <person name="Daum C."/>
            <person name="Ng V."/>
            <person name="Clum A."/>
            <person name="Ohm R."/>
            <person name="Martin F."/>
            <person name="Silar P."/>
            <person name="Natvig D."/>
            <person name="Lalanne C."/>
            <person name="Gautier V."/>
            <person name="Ament-Velasquez S.L."/>
            <person name="Kruys A."/>
            <person name="Hutchinson M.I."/>
            <person name="Powell A.J."/>
            <person name="Barry K."/>
            <person name="Miller A.N."/>
            <person name="Grigoriev I.V."/>
            <person name="Debuchy R."/>
            <person name="Gladieux P."/>
            <person name="Thoren M.H."/>
            <person name="Johannesson H."/>
        </authorList>
    </citation>
    <scope>NUCLEOTIDE SEQUENCE</scope>
    <source>
        <strain evidence="2">PSN293</strain>
    </source>
</reference>
<reference evidence="2" key="1">
    <citation type="journal article" date="2023" name="Mol. Phylogenet. Evol.">
        <title>Genome-scale phylogeny and comparative genomics of the fungal order Sordariales.</title>
        <authorList>
            <person name="Hensen N."/>
            <person name="Bonometti L."/>
            <person name="Westerberg I."/>
            <person name="Brannstrom I.O."/>
            <person name="Guillou S."/>
            <person name="Cros-Aarteil S."/>
            <person name="Calhoun S."/>
            <person name="Haridas S."/>
            <person name="Kuo A."/>
            <person name="Mondo S."/>
            <person name="Pangilinan J."/>
            <person name="Riley R."/>
            <person name="LaButti K."/>
            <person name="Andreopoulos B."/>
            <person name="Lipzen A."/>
            <person name="Chen C."/>
            <person name="Yan M."/>
            <person name="Daum C."/>
            <person name="Ng V."/>
            <person name="Clum A."/>
            <person name="Steindorff A."/>
            <person name="Ohm R.A."/>
            <person name="Martin F."/>
            <person name="Silar P."/>
            <person name="Natvig D.O."/>
            <person name="Lalanne C."/>
            <person name="Gautier V."/>
            <person name="Ament-Velasquez S.L."/>
            <person name="Kruys A."/>
            <person name="Hutchinson M.I."/>
            <person name="Powell A.J."/>
            <person name="Barry K."/>
            <person name="Miller A.N."/>
            <person name="Grigoriev I.V."/>
            <person name="Debuchy R."/>
            <person name="Gladieux P."/>
            <person name="Hiltunen Thoren M."/>
            <person name="Johannesson H."/>
        </authorList>
    </citation>
    <scope>NUCLEOTIDE SEQUENCE</scope>
    <source>
        <strain evidence="2">PSN293</strain>
    </source>
</reference>
<dbReference type="Proteomes" id="UP001301769">
    <property type="component" value="Unassembled WGS sequence"/>
</dbReference>